<protein>
    <submittedName>
        <fullName evidence="4">TrkA family potassium uptake protein</fullName>
    </submittedName>
</protein>
<dbReference type="PANTHER" id="PTHR43833">
    <property type="entry name" value="POTASSIUM CHANNEL PROTEIN 2-RELATED-RELATED"/>
    <property type="match status" value="1"/>
</dbReference>
<evidence type="ECO:0000256" key="2">
    <source>
        <dbReference type="ARBA" id="ARBA00023065"/>
    </source>
</evidence>
<dbReference type="EMBL" id="DVGB01000030">
    <property type="protein sequence ID" value="HIR01106.1"/>
    <property type="molecule type" value="Genomic_DNA"/>
</dbReference>
<evidence type="ECO:0000256" key="1">
    <source>
        <dbReference type="ARBA" id="ARBA00022448"/>
    </source>
</evidence>
<reference evidence="4" key="2">
    <citation type="journal article" date="2021" name="PeerJ">
        <title>Extensive microbial diversity within the chicken gut microbiome revealed by metagenomics and culture.</title>
        <authorList>
            <person name="Gilroy R."/>
            <person name="Ravi A."/>
            <person name="Getino M."/>
            <person name="Pursley I."/>
            <person name="Horton D.L."/>
            <person name="Alikhan N.F."/>
            <person name="Baker D."/>
            <person name="Gharbi K."/>
            <person name="Hall N."/>
            <person name="Watson M."/>
            <person name="Adriaenssens E.M."/>
            <person name="Foster-Nyarko E."/>
            <person name="Jarju S."/>
            <person name="Secka A."/>
            <person name="Antonio M."/>
            <person name="Oren A."/>
            <person name="Chaudhuri R.R."/>
            <person name="La Ragione R."/>
            <person name="Hildebrand F."/>
            <person name="Pallen M.J."/>
        </authorList>
    </citation>
    <scope>NUCLEOTIDE SEQUENCE</scope>
    <source>
        <strain evidence="4">ChiGjej1B1-2707</strain>
    </source>
</reference>
<proteinExistence type="predicted"/>
<dbReference type="PANTHER" id="PTHR43833:SF5">
    <property type="entry name" value="TRK SYSTEM POTASSIUM UPTAKE PROTEIN TRKA"/>
    <property type="match status" value="1"/>
</dbReference>
<keyword evidence="1" id="KW-0813">Transport</keyword>
<keyword evidence="2" id="KW-0406">Ion transport</keyword>
<evidence type="ECO:0000313" key="4">
    <source>
        <dbReference type="EMBL" id="HIR01106.1"/>
    </source>
</evidence>
<dbReference type="Gene3D" id="3.40.50.720">
    <property type="entry name" value="NAD(P)-binding Rossmann-like Domain"/>
    <property type="match status" value="1"/>
</dbReference>
<dbReference type="Pfam" id="PF02254">
    <property type="entry name" value="TrkA_N"/>
    <property type="match status" value="1"/>
</dbReference>
<dbReference type="AlphaFoldDB" id="A0A9D1A1D3"/>
<dbReference type="SUPFAM" id="SSF51735">
    <property type="entry name" value="NAD(P)-binding Rossmann-fold domains"/>
    <property type="match status" value="1"/>
</dbReference>
<dbReference type="Proteomes" id="UP000824261">
    <property type="component" value="Unassembled WGS sequence"/>
</dbReference>
<dbReference type="InterPro" id="IPR050721">
    <property type="entry name" value="Trk_Ktr_HKT_K-transport"/>
</dbReference>
<dbReference type="InterPro" id="IPR003148">
    <property type="entry name" value="RCK_N"/>
</dbReference>
<accession>A0A9D1A1D3</accession>
<name>A0A9D1A1D3_9ACTN</name>
<dbReference type="InterPro" id="IPR036291">
    <property type="entry name" value="NAD(P)-bd_dom_sf"/>
</dbReference>
<gene>
    <name evidence="4" type="ORF">IAA69_02410</name>
</gene>
<evidence type="ECO:0000313" key="5">
    <source>
        <dbReference type="Proteomes" id="UP000824261"/>
    </source>
</evidence>
<dbReference type="PROSITE" id="PS51201">
    <property type="entry name" value="RCK_N"/>
    <property type="match status" value="1"/>
</dbReference>
<organism evidence="4 5">
    <name type="scientific">Candidatus Aveggerthella stercoripullorum</name>
    <dbReference type="NCBI Taxonomy" id="2840688"/>
    <lineage>
        <taxon>Bacteria</taxon>
        <taxon>Bacillati</taxon>
        <taxon>Actinomycetota</taxon>
        <taxon>Coriobacteriia</taxon>
        <taxon>Eggerthellales</taxon>
        <taxon>Eggerthellaceae</taxon>
        <taxon>Eggerthellaceae incertae sedis</taxon>
        <taxon>Candidatus Aveggerthella</taxon>
    </lineage>
</organism>
<evidence type="ECO:0000259" key="3">
    <source>
        <dbReference type="PROSITE" id="PS51201"/>
    </source>
</evidence>
<reference evidence="4" key="1">
    <citation type="submission" date="2020-10" db="EMBL/GenBank/DDBJ databases">
        <authorList>
            <person name="Gilroy R."/>
        </authorList>
    </citation>
    <scope>NUCLEOTIDE SEQUENCE</scope>
    <source>
        <strain evidence="4">ChiGjej1B1-2707</strain>
    </source>
</reference>
<sequence>MRIVIAGGRSRTDYLIESLVMSGHEVVAVNIDRAWCEYLSSRHDVPVVCGDATKRYVLDDADIEGFDLIIALSDSDADNLVICQMARYFFGIERQVCTAYNPRNVAVFKKLGISSVVSATFMLSRLIEEASLAALGGEVPKHARERHAAEGARFDQGDELDATAGLRRVLSDGLHAAEEERHGFWRGRRV</sequence>
<feature type="domain" description="RCK N-terminal" evidence="3">
    <location>
        <begin position="1"/>
        <end position="118"/>
    </location>
</feature>
<comment type="caution">
    <text evidence="4">The sequence shown here is derived from an EMBL/GenBank/DDBJ whole genome shotgun (WGS) entry which is preliminary data.</text>
</comment>
<dbReference type="GO" id="GO:0006813">
    <property type="term" value="P:potassium ion transport"/>
    <property type="evidence" value="ECO:0007669"/>
    <property type="project" value="InterPro"/>
</dbReference>